<dbReference type="Gene3D" id="1.10.10.10">
    <property type="entry name" value="Winged helix-like DNA-binding domain superfamily/Winged helix DNA-binding domain"/>
    <property type="match status" value="1"/>
</dbReference>
<gene>
    <name evidence="6" type="ORF">CDN99_16065</name>
</gene>
<dbReference type="PROSITE" id="PS50931">
    <property type="entry name" value="HTH_LYSR"/>
    <property type="match status" value="1"/>
</dbReference>
<dbReference type="InterPro" id="IPR036388">
    <property type="entry name" value="WH-like_DNA-bd_sf"/>
</dbReference>
<evidence type="ECO:0000256" key="4">
    <source>
        <dbReference type="ARBA" id="ARBA00023163"/>
    </source>
</evidence>
<dbReference type="CDD" id="cd08422">
    <property type="entry name" value="PBP2_CrgA_like"/>
    <property type="match status" value="1"/>
</dbReference>
<dbReference type="InterPro" id="IPR036390">
    <property type="entry name" value="WH_DNA-bd_sf"/>
</dbReference>
<dbReference type="EMBL" id="NIOF01000007">
    <property type="protein sequence ID" value="OWQ88375.1"/>
    <property type="molecule type" value="Genomic_DNA"/>
</dbReference>
<dbReference type="InterPro" id="IPR005119">
    <property type="entry name" value="LysR_subst-bd"/>
</dbReference>
<dbReference type="Proteomes" id="UP000197468">
    <property type="component" value="Unassembled WGS sequence"/>
</dbReference>
<organism evidence="6 7">
    <name type="scientific">Roseateles aquatilis</name>
    <dbReference type="NCBI Taxonomy" id="431061"/>
    <lineage>
        <taxon>Bacteria</taxon>
        <taxon>Pseudomonadati</taxon>
        <taxon>Pseudomonadota</taxon>
        <taxon>Betaproteobacteria</taxon>
        <taxon>Burkholderiales</taxon>
        <taxon>Sphaerotilaceae</taxon>
        <taxon>Roseateles</taxon>
    </lineage>
</organism>
<comment type="similarity">
    <text evidence="1">Belongs to the LysR transcriptional regulatory family.</text>
</comment>
<evidence type="ECO:0000259" key="5">
    <source>
        <dbReference type="PROSITE" id="PS50931"/>
    </source>
</evidence>
<dbReference type="SUPFAM" id="SSF46785">
    <property type="entry name" value="Winged helix' DNA-binding domain"/>
    <property type="match status" value="1"/>
</dbReference>
<protein>
    <submittedName>
        <fullName evidence="6">LysR family transcriptional regulator</fullName>
    </submittedName>
</protein>
<dbReference type="PANTHER" id="PTHR30537:SF5">
    <property type="entry name" value="HTH-TYPE TRANSCRIPTIONAL ACTIVATOR TTDR-RELATED"/>
    <property type="match status" value="1"/>
</dbReference>
<evidence type="ECO:0000256" key="3">
    <source>
        <dbReference type="ARBA" id="ARBA00023125"/>
    </source>
</evidence>
<evidence type="ECO:0000313" key="6">
    <source>
        <dbReference type="EMBL" id="OWQ88375.1"/>
    </source>
</evidence>
<dbReference type="GO" id="GO:0003677">
    <property type="term" value="F:DNA binding"/>
    <property type="evidence" value="ECO:0007669"/>
    <property type="project" value="UniProtKB-KW"/>
</dbReference>
<keyword evidence="3" id="KW-0238">DNA-binding</keyword>
<dbReference type="InterPro" id="IPR058163">
    <property type="entry name" value="LysR-type_TF_proteobact-type"/>
</dbReference>
<dbReference type="SUPFAM" id="SSF53850">
    <property type="entry name" value="Periplasmic binding protein-like II"/>
    <property type="match status" value="1"/>
</dbReference>
<dbReference type="Gene3D" id="3.40.190.290">
    <property type="match status" value="1"/>
</dbReference>
<evidence type="ECO:0000256" key="2">
    <source>
        <dbReference type="ARBA" id="ARBA00023015"/>
    </source>
</evidence>
<feature type="domain" description="HTH lysR-type" evidence="5">
    <location>
        <begin position="1"/>
        <end position="59"/>
    </location>
</feature>
<dbReference type="PANTHER" id="PTHR30537">
    <property type="entry name" value="HTH-TYPE TRANSCRIPTIONAL REGULATOR"/>
    <property type="match status" value="1"/>
</dbReference>
<dbReference type="GO" id="GO:0003700">
    <property type="term" value="F:DNA-binding transcription factor activity"/>
    <property type="evidence" value="ECO:0007669"/>
    <property type="project" value="InterPro"/>
</dbReference>
<comment type="caution">
    <text evidence="6">The sequence shown here is derived from an EMBL/GenBank/DDBJ whole genome shotgun (WGS) entry which is preliminary data.</text>
</comment>
<dbReference type="OrthoDB" id="9080899at2"/>
<sequence>MDQVKAMRVFTRVVDEGSLAGAARALDLAPAVVTRLVADLEEHLGARLLNRTTRRLSLTDVGESYLERCRRILSDIEEAEALASAATTEPRGNLRVLMPPAIAIHQLARHMARFHAMYPLVSVELVAPGPVDTLDESFDITVISTRSPLQGDFVARKLARTEVIMCASPEYLTRRGRPQHPSELKQHDVMLPPIHELARGVTFERCGADGLAAESYFAIPSRPVMTTSSVDTKYACALHGLGVAGLPSFVIGDALMEGALERVLSQWRLYSYTLWAAMPTRKFVPARTRAFMDFLLEVFGGRDEDPWLAAAGCPTYKAAQELLAAQAARAAASSTEGEPSVPLSAA</sequence>
<keyword evidence="2" id="KW-0805">Transcription regulation</keyword>
<evidence type="ECO:0000313" key="7">
    <source>
        <dbReference type="Proteomes" id="UP000197468"/>
    </source>
</evidence>
<keyword evidence="4" id="KW-0804">Transcription</keyword>
<dbReference type="Pfam" id="PF03466">
    <property type="entry name" value="LysR_substrate"/>
    <property type="match status" value="1"/>
</dbReference>
<keyword evidence="7" id="KW-1185">Reference proteome</keyword>
<reference evidence="6 7" key="1">
    <citation type="journal article" date="2008" name="Int. J. Syst. Evol. Microbiol.">
        <title>Description of Roseateles aquatilis sp. nov. and Roseateles terrae sp. nov., in the class Betaproteobacteria, and emended description of the genus Roseateles.</title>
        <authorList>
            <person name="Gomila M."/>
            <person name="Bowien B."/>
            <person name="Falsen E."/>
            <person name="Moore E.R."/>
            <person name="Lalucat J."/>
        </authorList>
    </citation>
    <scope>NUCLEOTIDE SEQUENCE [LARGE SCALE GENOMIC DNA]</scope>
    <source>
        <strain evidence="6 7">CCUG 48205</strain>
    </source>
</reference>
<dbReference type="RefSeq" id="WP_088385899.1">
    <property type="nucleotide sequence ID" value="NZ_NIOF01000007.1"/>
</dbReference>
<accession>A0A246J7A2</accession>
<dbReference type="AlphaFoldDB" id="A0A246J7A2"/>
<proteinExistence type="inferred from homology"/>
<dbReference type="FunFam" id="1.10.10.10:FF:000001">
    <property type="entry name" value="LysR family transcriptional regulator"/>
    <property type="match status" value="1"/>
</dbReference>
<name>A0A246J7A2_9BURK</name>
<dbReference type="Pfam" id="PF00126">
    <property type="entry name" value="HTH_1"/>
    <property type="match status" value="1"/>
</dbReference>
<dbReference type="InterPro" id="IPR000847">
    <property type="entry name" value="LysR_HTH_N"/>
</dbReference>
<evidence type="ECO:0000256" key="1">
    <source>
        <dbReference type="ARBA" id="ARBA00009437"/>
    </source>
</evidence>